<protein>
    <submittedName>
        <fullName evidence="1">Uncharacterized protein</fullName>
    </submittedName>
</protein>
<reference evidence="2" key="1">
    <citation type="journal article" date="2017" name="J. Biotechnol.">
        <title>Complete genome sequence of Novosphingobium resinovorum SA1, a versatile xenobiotic-degrading bacterium capable of utilizing sulfanilic acid.</title>
        <authorList>
            <person name="Hegedus B."/>
            <person name="Kos P.B."/>
            <person name="Balint B."/>
            <person name="Maroti G."/>
            <person name="Gan H.M."/>
            <person name="Perei K."/>
            <person name="Rakhely G."/>
        </authorList>
    </citation>
    <scope>NUCLEOTIDE SEQUENCE [LARGE SCALE GENOMIC DNA]</scope>
    <source>
        <strain evidence="2">SA1</strain>
    </source>
</reference>
<dbReference type="KEGG" id="nre:BES08_11075"/>
<dbReference type="AlphaFoldDB" id="A0A1D8A547"/>
<name>A0A1D8A547_9SPHN</name>
<proteinExistence type="predicted"/>
<keyword evidence="2" id="KW-1185">Reference proteome</keyword>
<sequence>MLGEIAVDDGSGRLRAGDGVTPGGQVGALVSDLVPLAARLSLAEGTITSGRLAYSLWSQLNANTTAVYGTVAEVPITDTGTHTDPVVGGVVNNSGVFKKESAGWQRLYDVDAAAAGAARDQAVAAAATAQTATAAVATAGIGTYFTNSGYISSSGGQVMANAGWVCTDFLDASLFFTADISLIGDPGAYSVACFTEDWTVIPAGSVAAAAAGGVVTAAPARPADAAWVRYSARTPVGAQRFIPTEKNPSYLRGAANGDLLSDGNLFWGNTRRGYWTSATAPVLNNDANYRYSAPIRVYPGSVGGLKVDYDLWAAAAISPLFFLDANLNVIQSKRVAGAAGRVVGAVTVPPGASFTADISGTTMNVTVMAAGQSLAIGDEIQGSGVTAGTIVTAYGTATGALGTYTISISQTVASGPMTSPAAAFFQFSGGNPRVFSAARAAGSRVVVSPAAVTPPANTDLASGNLTPYATTFGFVTTAGTTPNSDSNWYRASTPLRGAVAGRFVIYDAYASTGMNVITAYDASGVVVGKVDGTGNYARMRGAYQLPANTASFHICYARNYPATVRYEISLPFTADAIIPPTGVFATYGDSRSSSDYAFIKAAGESRLGCTVSLQGKSGHTAQQLASDADLASLFALSPVPHGAWFYPGGNDTGGSGSVGTFSAGSINGVGGEAVVSPLAVNTATPEAGLKYIQYIDLVIQKMLAQWNNRRARANLTGSETEAERDAKMGAVIVPKIIMLCGDQQQRIDAANAFSLPANHERKRQAELEVARFRRVEFIDLYAMLPTDMSLEPYYPGVTDKVNNLGNDFMDGLHRNRFGIDKVFCLVAGYAGYAA</sequence>
<gene>
    <name evidence="1" type="ORF">BES08_11075</name>
</gene>
<accession>A0A1D8A547</accession>
<evidence type="ECO:0000313" key="2">
    <source>
        <dbReference type="Proteomes" id="UP000094626"/>
    </source>
</evidence>
<dbReference type="EMBL" id="CP017075">
    <property type="protein sequence ID" value="AOR77234.1"/>
    <property type="molecule type" value="Genomic_DNA"/>
</dbReference>
<organism evidence="1 2">
    <name type="scientific">Novosphingobium resinovorum</name>
    <dbReference type="NCBI Taxonomy" id="158500"/>
    <lineage>
        <taxon>Bacteria</taxon>
        <taxon>Pseudomonadati</taxon>
        <taxon>Pseudomonadota</taxon>
        <taxon>Alphaproteobacteria</taxon>
        <taxon>Sphingomonadales</taxon>
        <taxon>Sphingomonadaceae</taxon>
        <taxon>Novosphingobium</taxon>
    </lineage>
</organism>
<evidence type="ECO:0000313" key="1">
    <source>
        <dbReference type="EMBL" id="AOR77234.1"/>
    </source>
</evidence>
<dbReference type="Proteomes" id="UP000094626">
    <property type="component" value="Chromosome"/>
</dbReference>